<comment type="caution">
    <text evidence="2">The sequence shown here is derived from an EMBL/GenBank/DDBJ whole genome shotgun (WGS) entry which is preliminary data.</text>
</comment>
<accession>A0ABN1GU41</accession>
<feature type="region of interest" description="Disordered" evidence="1">
    <location>
        <begin position="1"/>
        <end position="20"/>
    </location>
</feature>
<sequence length="71" mass="7087">MTNAPGGRALRMDSSVPVPVPALVPVPVPAPVPGPVPAPVPGPSRNPLPGPPRPASTPARLGPGGRKSWVH</sequence>
<reference evidence="2 3" key="1">
    <citation type="journal article" date="2019" name="Int. J. Syst. Evol. Microbiol.">
        <title>The Global Catalogue of Microorganisms (GCM) 10K type strain sequencing project: providing services to taxonomists for standard genome sequencing and annotation.</title>
        <authorList>
            <consortium name="The Broad Institute Genomics Platform"/>
            <consortium name="The Broad Institute Genome Sequencing Center for Infectious Disease"/>
            <person name="Wu L."/>
            <person name="Ma J."/>
        </authorList>
    </citation>
    <scope>NUCLEOTIDE SEQUENCE [LARGE SCALE GENOMIC DNA]</scope>
    <source>
        <strain evidence="2 3">JCM 5067</strain>
    </source>
</reference>
<gene>
    <name evidence="2" type="ORF">GCM10010394_57530</name>
</gene>
<protein>
    <submittedName>
        <fullName evidence="2">Uncharacterized protein</fullName>
    </submittedName>
</protein>
<evidence type="ECO:0000256" key="1">
    <source>
        <dbReference type="SAM" id="MobiDB-lite"/>
    </source>
</evidence>
<feature type="region of interest" description="Disordered" evidence="1">
    <location>
        <begin position="26"/>
        <end position="71"/>
    </location>
</feature>
<name>A0ABN1GU41_9ACTN</name>
<organism evidence="2 3">
    <name type="scientific">Streptomyces crystallinus</name>
    <dbReference type="NCBI Taxonomy" id="68191"/>
    <lineage>
        <taxon>Bacteria</taxon>
        <taxon>Bacillati</taxon>
        <taxon>Actinomycetota</taxon>
        <taxon>Actinomycetes</taxon>
        <taxon>Kitasatosporales</taxon>
        <taxon>Streptomycetaceae</taxon>
        <taxon>Streptomyces</taxon>
    </lineage>
</organism>
<evidence type="ECO:0000313" key="2">
    <source>
        <dbReference type="EMBL" id="GAA0619536.1"/>
    </source>
</evidence>
<proteinExistence type="predicted"/>
<dbReference type="Proteomes" id="UP001500668">
    <property type="component" value="Unassembled WGS sequence"/>
</dbReference>
<evidence type="ECO:0000313" key="3">
    <source>
        <dbReference type="Proteomes" id="UP001500668"/>
    </source>
</evidence>
<feature type="compositionally biased region" description="Pro residues" evidence="1">
    <location>
        <begin position="26"/>
        <end position="55"/>
    </location>
</feature>
<dbReference type="EMBL" id="BAAACA010000039">
    <property type="protein sequence ID" value="GAA0619536.1"/>
    <property type="molecule type" value="Genomic_DNA"/>
</dbReference>
<keyword evidence="3" id="KW-1185">Reference proteome</keyword>